<keyword evidence="2" id="KW-0472">Membrane</keyword>
<proteinExistence type="predicted"/>
<evidence type="ECO:0000313" key="4">
    <source>
        <dbReference type="Proteomes" id="UP000658720"/>
    </source>
</evidence>
<evidence type="ECO:0000256" key="1">
    <source>
        <dbReference type="SAM" id="MobiDB-lite"/>
    </source>
</evidence>
<feature type="compositionally biased region" description="Low complexity" evidence="1">
    <location>
        <begin position="255"/>
        <end position="269"/>
    </location>
</feature>
<sequence>MTSYSEEYSSTTTIIDEEFDAGGNYPTAFGITFTPQVSGISLGILGLLAMGYVLLNFFMPALGEYQQLKQDEQAKQAEVDQQSPEILMRRLANAEVQLQEAQQRKATVLELYANSEDLNTILYNFNTLFVDRDMKLLSFLPQGEPVVIADDSLGANVNNRLKRQTYTISMAGGFSQTLALIRDIERLQPLILMKNLRTSLVNPEFPVNVVRDGDTVQVQTDASDTLTTDLTLEVFMPLTPEEIAALTPPPPPPGQEGQPPAEGETPPAP</sequence>
<dbReference type="Proteomes" id="UP000658720">
    <property type="component" value="Unassembled WGS sequence"/>
</dbReference>
<name>A0ABR9VQZ7_9SYNC</name>
<comment type="caution">
    <text evidence="3">The sequence shown here is derived from an EMBL/GenBank/DDBJ whole genome shotgun (WGS) entry which is preliminary data.</text>
</comment>
<keyword evidence="4" id="KW-1185">Reference proteome</keyword>
<dbReference type="RefSeq" id="WP_190596364.1">
    <property type="nucleotide sequence ID" value="NZ_JADEVV010000017.1"/>
</dbReference>
<keyword evidence="2" id="KW-1133">Transmembrane helix</keyword>
<evidence type="ECO:0000256" key="2">
    <source>
        <dbReference type="SAM" id="Phobius"/>
    </source>
</evidence>
<gene>
    <name evidence="3" type="ORF">IQ217_07780</name>
</gene>
<dbReference type="Gene3D" id="3.30.70.60">
    <property type="match status" value="1"/>
</dbReference>
<feature type="transmembrane region" description="Helical" evidence="2">
    <location>
        <begin position="39"/>
        <end position="59"/>
    </location>
</feature>
<dbReference type="EMBL" id="JADEVV010000017">
    <property type="protein sequence ID" value="MBE9253754.1"/>
    <property type="molecule type" value="Genomic_DNA"/>
</dbReference>
<reference evidence="3 4" key="1">
    <citation type="submission" date="2020-10" db="EMBL/GenBank/DDBJ databases">
        <authorList>
            <person name="Castelo-Branco R."/>
            <person name="Eusebio N."/>
            <person name="Adriana R."/>
            <person name="Vieira A."/>
            <person name="Brugerolle De Fraissinette N."/>
            <person name="Rezende De Castro R."/>
            <person name="Schneider M.P."/>
            <person name="Vasconcelos V."/>
            <person name="Leao P.N."/>
        </authorList>
    </citation>
    <scope>NUCLEOTIDE SEQUENCE [LARGE SCALE GENOMIC DNA]</scope>
    <source>
        <strain evidence="3 4">LEGE 00031</strain>
    </source>
</reference>
<keyword evidence="2" id="KW-0812">Transmembrane</keyword>
<protein>
    <submittedName>
        <fullName evidence="3">Pilus assembly protein</fullName>
    </submittedName>
</protein>
<feature type="region of interest" description="Disordered" evidence="1">
    <location>
        <begin position="241"/>
        <end position="269"/>
    </location>
</feature>
<organism evidence="3 4">
    <name type="scientific">Synechocystis salina LEGE 00031</name>
    <dbReference type="NCBI Taxonomy" id="1828736"/>
    <lineage>
        <taxon>Bacteria</taxon>
        <taxon>Bacillati</taxon>
        <taxon>Cyanobacteriota</taxon>
        <taxon>Cyanophyceae</taxon>
        <taxon>Synechococcales</taxon>
        <taxon>Merismopediaceae</taxon>
        <taxon>Synechocystis</taxon>
    </lineage>
</organism>
<dbReference type="InterPro" id="IPR014717">
    <property type="entry name" value="Transl_elong_EF1B/ribsomal_bS6"/>
</dbReference>
<evidence type="ECO:0000313" key="3">
    <source>
        <dbReference type="EMBL" id="MBE9253754.1"/>
    </source>
</evidence>
<accession>A0ABR9VQZ7</accession>